<gene>
    <name evidence="11" type="ORF">Rai3103_02060</name>
</gene>
<dbReference type="EMBL" id="CP045725">
    <property type="protein sequence ID" value="QGF22665.1"/>
    <property type="molecule type" value="Genomic_DNA"/>
</dbReference>
<keyword evidence="12" id="KW-1185">Reference proteome</keyword>
<keyword evidence="4" id="KW-0677">Repeat</keyword>
<evidence type="ECO:0000256" key="2">
    <source>
        <dbReference type="ARBA" id="ARBA00022475"/>
    </source>
</evidence>
<dbReference type="PROSITE" id="PS50893">
    <property type="entry name" value="ABC_TRANSPORTER_2"/>
    <property type="match status" value="1"/>
</dbReference>
<keyword evidence="8" id="KW-0472">Membrane</keyword>
<dbReference type="GO" id="GO:0016887">
    <property type="term" value="F:ATP hydrolysis activity"/>
    <property type="evidence" value="ECO:0007669"/>
    <property type="project" value="InterPro"/>
</dbReference>
<evidence type="ECO:0000313" key="12">
    <source>
        <dbReference type="Proteomes" id="UP000386847"/>
    </source>
</evidence>
<evidence type="ECO:0000256" key="3">
    <source>
        <dbReference type="ARBA" id="ARBA00022597"/>
    </source>
</evidence>
<evidence type="ECO:0000256" key="4">
    <source>
        <dbReference type="ARBA" id="ARBA00022737"/>
    </source>
</evidence>
<dbReference type="GO" id="GO:0005524">
    <property type="term" value="F:ATP binding"/>
    <property type="evidence" value="ECO:0007669"/>
    <property type="project" value="UniProtKB-KW"/>
</dbReference>
<keyword evidence="1" id="KW-0813">Transport</keyword>
<evidence type="ECO:0000259" key="10">
    <source>
        <dbReference type="PROSITE" id="PS50893"/>
    </source>
</evidence>
<feature type="domain" description="ABC transporter" evidence="10">
    <location>
        <begin position="37"/>
        <end position="272"/>
    </location>
</feature>
<dbReference type="AlphaFoldDB" id="A0A5Q2FD78"/>
<feature type="region of interest" description="Disordered" evidence="9">
    <location>
        <begin position="1"/>
        <end position="33"/>
    </location>
</feature>
<keyword evidence="6 11" id="KW-0067">ATP-binding</keyword>
<evidence type="ECO:0000256" key="6">
    <source>
        <dbReference type="ARBA" id="ARBA00022840"/>
    </source>
</evidence>
<dbReference type="InterPro" id="IPR050107">
    <property type="entry name" value="ABC_carbohydrate_import_ATPase"/>
</dbReference>
<dbReference type="Pfam" id="PF00005">
    <property type="entry name" value="ABC_tran"/>
    <property type="match status" value="2"/>
</dbReference>
<keyword evidence="2" id="KW-1003">Cell membrane</keyword>
<evidence type="ECO:0000256" key="5">
    <source>
        <dbReference type="ARBA" id="ARBA00022741"/>
    </source>
</evidence>
<proteinExistence type="predicted"/>
<reference evidence="11 12" key="1">
    <citation type="submission" date="2019-10" db="EMBL/GenBank/DDBJ databases">
        <title>Genomic analysis of Raineyella sp. CBA3103.</title>
        <authorList>
            <person name="Roh S.W."/>
        </authorList>
    </citation>
    <scope>NUCLEOTIDE SEQUENCE [LARGE SCALE GENOMIC DNA]</scope>
    <source>
        <strain evidence="11 12">CBA3103</strain>
    </source>
</reference>
<accession>A0A5Q2FD78</accession>
<dbReference type="Gene3D" id="3.40.50.300">
    <property type="entry name" value="P-loop containing nucleotide triphosphate hydrolases"/>
    <property type="match status" value="2"/>
</dbReference>
<evidence type="ECO:0000256" key="8">
    <source>
        <dbReference type="ARBA" id="ARBA00023136"/>
    </source>
</evidence>
<keyword evidence="5" id="KW-0547">Nucleotide-binding</keyword>
<keyword evidence="3" id="KW-0762">Sugar transport</keyword>
<dbReference type="InterPro" id="IPR003439">
    <property type="entry name" value="ABC_transporter-like_ATP-bd"/>
</dbReference>
<dbReference type="KEGG" id="rain:Rai3103_02060"/>
<dbReference type="CDD" id="cd03216">
    <property type="entry name" value="ABC_Carb_Monos_I"/>
    <property type="match status" value="1"/>
</dbReference>
<dbReference type="RefSeq" id="WP_153571194.1">
    <property type="nucleotide sequence ID" value="NZ_CP045725.1"/>
</dbReference>
<organism evidence="11 12">
    <name type="scientific">Raineyella fluvialis</name>
    <dbReference type="NCBI Taxonomy" id="2662261"/>
    <lineage>
        <taxon>Bacteria</taxon>
        <taxon>Bacillati</taxon>
        <taxon>Actinomycetota</taxon>
        <taxon>Actinomycetes</taxon>
        <taxon>Propionibacteriales</taxon>
        <taxon>Propionibacteriaceae</taxon>
        <taxon>Raineyella</taxon>
    </lineage>
</organism>
<name>A0A5Q2FD78_9ACTN</name>
<dbReference type="SMART" id="SM00382">
    <property type="entry name" value="AAA"/>
    <property type="match status" value="2"/>
</dbReference>
<keyword evidence="7" id="KW-1278">Translocase</keyword>
<sequence>MTSDRDAEAGVPAAGSAEGTPAPPPDPRADDGSAPAIRCVQISKTFGSVKALDAVDLVLRRGTVHALVGENGSGKSTLTKIIAGAYAPDSGSVWIDGVELTHLTPRVAIEHGVRVIYQDLALFPNMTVAENIGFEGGRSVLGRVPRQRARAAAEEALGRLGSRIDPDIRLGDLSTAERQLVAIARAVSSEGDIILMDEPTAALTQDEIDSLLSSVRNLAATGVSFIFISHKLREVVEIADDVSVIRDGALIATGRASDFDTDRISYLMTGSHVVNVRRAHVPEPTGRPVLAARGISLGDTFADVSLDLHVGRVLGLSGLVGCGKTSIGLAIAGLIPVDSGEIRFRGERVDSMRGRPELQYVPDDRLTEGLFLDWSIAENVIPNDLRETRAGRDCRARRGNGSWPTPGAVAWPSRPPPSKRRSARCREATSSGCCWPARSRPRRWS</sequence>
<feature type="region of interest" description="Disordered" evidence="9">
    <location>
        <begin position="392"/>
        <end position="445"/>
    </location>
</feature>
<dbReference type="Proteomes" id="UP000386847">
    <property type="component" value="Chromosome"/>
</dbReference>
<evidence type="ECO:0000256" key="9">
    <source>
        <dbReference type="SAM" id="MobiDB-lite"/>
    </source>
</evidence>
<protein>
    <submittedName>
        <fullName evidence="11">ATP-binding cassette domain-containing protein</fullName>
    </submittedName>
</protein>
<dbReference type="InterPro" id="IPR027417">
    <property type="entry name" value="P-loop_NTPase"/>
</dbReference>
<evidence type="ECO:0000256" key="7">
    <source>
        <dbReference type="ARBA" id="ARBA00022967"/>
    </source>
</evidence>
<dbReference type="PANTHER" id="PTHR43790:SF1">
    <property type="entry name" value="XYLOSE IMPORT ATP-BINDING PROTEIN XYLG"/>
    <property type="match status" value="1"/>
</dbReference>
<dbReference type="PANTHER" id="PTHR43790">
    <property type="entry name" value="CARBOHYDRATE TRANSPORT ATP-BINDING PROTEIN MG119-RELATED"/>
    <property type="match status" value="1"/>
</dbReference>
<dbReference type="InterPro" id="IPR003593">
    <property type="entry name" value="AAA+_ATPase"/>
</dbReference>
<evidence type="ECO:0000256" key="1">
    <source>
        <dbReference type="ARBA" id="ARBA00022448"/>
    </source>
</evidence>
<dbReference type="SUPFAM" id="SSF52540">
    <property type="entry name" value="P-loop containing nucleoside triphosphate hydrolases"/>
    <property type="match status" value="2"/>
</dbReference>
<evidence type="ECO:0000313" key="11">
    <source>
        <dbReference type="EMBL" id="QGF22665.1"/>
    </source>
</evidence>